<evidence type="ECO:0000256" key="2">
    <source>
        <dbReference type="ARBA" id="ARBA00023015"/>
    </source>
</evidence>
<keyword evidence="3" id="KW-0238">DNA-binding</keyword>
<keyword evidence="4" id="KW-0804">Transcription</keyword>
<evidence type="ECO:0000256" key="1">
    <source>
        <dbReference type="ARBA" id="ARBA00004123"/>
    </source>
</evidence>
<dbReference type="GO" id="GO:0003677">
    <property type="term" value="F:DNA binding"/>
    <property type="evidence" value="ECO:0007669"/>
    <property type="project" value="UniProtKB-KW"/>
</dbReference>
<dbReference type="GO" id="GO:0005634">
    <property type="term" value="C:nucleus"/>
    <property type="evidence" value="ECO:0007669"/>
    <property type="project" value="UniProtKB-SubCell"/>
</dbReference>
<evidence type="ECO:0000259" key="7">
    <source>
        <dbReference type="Pfam" id="PF00249"/>
    </source>
</evidence>
<dbReference type="Gene3D" id="1.10.10.60">
    <property type="entry name" value="Homeodomain-like"/>
    <property type="match status" value="1"/>
</dbReference>
<dbReference type="FunFam" id="1.10.10.60:FF:000007">
    <property type="entry name" value="Two-component response regulator"/>
    <property type="match status" value="1"/>
</dbReference>
<dbReference type="PANTHER" id="PTHR31442:SF21">
    <property type="entry name" value="TRANSCRIPTION FACTOR BOA-RELATED"/>
    <property type="match status" value="1"/>
</dbReference>
<evidence type="ECO:0000256" key="6">
    <source>
        <dbReference type="SAM" id="MobiDB-lite"/>
    </source>
</evidence>
<reference evidence="8 9" key="1">
    <citation type="journal article" date="2020" name="Nat. Food">
        <title>A phased Vanilla planifolia genome enables genetic improvement of flavour and production.</title>
        <authorList>
            <person name="Hasing T."/>
            <person name="Tang H."/>
            <person name="Brym M."/>
            <person name="Khazi F."/>
            <person name="Huang T."/>
            <person name="Chambers A.H."/>
        </authorList>
    </citation>
    <scope>NUCLEOTIDE SEQUENCE [LARGE SCALE GENOMIC DNA]</scope>
    <source>
        <tissue evidence="8">Leaf</tissue>
    </source>
</reference>
<dbReference type="Pfam" id="PF00249">
    <property type="entry name" value="Myb_DNA-binding"/>
    <property type="match status" value="1"/>
</dbReference>
<evidence type="ECO:0000256" key="4">
    <source>
        <dbReference type="ARBA" id="ARBA00023163"/>
    </source>
</evidence>
<accession>A0A835RWV7</accession>
<feature type="region of interest" description="Disordered" evidence="6">
    <location>
        <begin position="292"/>
        <end position="334"/>
    </location>
</feature>
<comment type="subcellular location">
    <subcellularLocation>
        <location evidence="1">Nucleus</location>
    </subcellularLocation>
</comment>
<dbReference type="InterPro" id="IPR044841">
    <property type="entry name" value="LUX/BOA-like"/>
</dbReference>
<feature type="region of interest" description="Disordered" evidence="6">
    <location>
        <begin position="1"/>
        <end position="33"/>
    </location>
</feature>
<evidence type="ECO:0000313" key="9">
    <source>
        <dbReference type="Proteomes" id="UP000636800"/>
    </source>
</evidence>
<feature type="compositionally biased region" description="Basic and acidic residues" evidence="6">
    <location>
        <begin position="292"/>
        <end position="330"/>
    </location>
</feature>
<dbReference type="InterPro" id="IPR006447">
    <property type="entry name" value="Myb_dom_plants"/>
</dbReference>
<dbReference type="InterPro" id="IPR001005">
    <property type="entry name" value="SANT/Myb"/>
</dbReference>
<feature type="compositionally biased region" description="Basic and acidic residues" evidence="6">
    <location>
        <begin position="1"/>
        <end position="13"/>
    </location>
</feature>
<proteinExistence type="predicted"/>
<gene>
    <name evidence="8" type="ORF">HPP92_000742</name>
</gene>
<dbReference type="PANTHER" id="PTHR31442">
    <property type="entry name" value="HOMEODOMAIN-LIKE SUPERFAMILY PROTEIN-RELATED"/>
    <property type="match status" value="1"/>
</dbReference>
<feature type="domain" description="Myb-like" evidence="7">
    <location>
        <begin position="168"/>
        <end position="217"/>
    </location>
</feature>
<dbReference type="GO" id="GO:0003700">
    <property type="term" value="F:DNA-binding transcription factor activity"/>
    <property type="evidence" value="ECO:0007669"/>
    <property type="project" value="InterPro"/>
</dbReference>
<dbReference type="Proteomes" id="UP000636800">
    <property type="component" value="Chromosome 1"/>
</dbReference>
<dbReference type="InterPro" id="IPR009057">
    <property type="entry name" value="Homeodomain-like_sf"/>
</dbReference>
<dbReference type="AlphaFoldDB" id="A0A835RWV7"/>
<dbReference type="NCBIfam" id="TIGR01557">
    <property type="entry name" value="myb_SHAQKYF"/>
    <property type="match status" value="1"/>
</dbReference>
<sequence length="361" mass="40161">MMGDEAVRSDDKQLTSFEAARSGGGKDGMVADWEAGLPGGDDLTPLSVALISPELASAFCIPTADPKTMFDVQSASLNTFSNITRRQSLFSSSTLDARFKHISTAVSAPTTKITQSFSRGDPDGSPLAENLVKEVCLPEIGNVEAADLSATENENAMDDQRALKRPRLVWSPQLHKRFVDVVGHLGITNAVPKMIMQLMNVEGLTRENVASHLQKYRLYLKRMQGPSYEAPYSSDHLFASTQRIHEPLQQQFRLLPYSVPGIIPVPLCRMPVNHVHEAITFDNYQSGTAHRGFDTHHPYGPNDMKDSGGRWHEQEQESKQGRAEHTDSKQVRSKQTEMALTCRFTVEHLSKVDIYIFFLCS</sequence>
<protein>
    <recommendedName>
        <fullName evidence="7">Myb-like domain-containing protein</fullName>
    </recommendedName>
</protein>
<evidence type="ECO:0000313" key="8">
    <source>
        <dbReference type="EMBL" id="KAG0496051.1"/>
    </source>
</evidence>
<keyword evidence="2" id="KW-0805">Transcription regulation</keyword>
<evidence type="ECO:0000256" key="5">
    <source>
        <dbReference type="ARBA" id="ARBA00023242"/>
    </source>
</evidence>
<comment type="caution">
    <text evidence="8">The sequence shown here is derived from an EMBL/GenBank/DDBJ whole genome shotgun (WGS) entry which is preliminary data.</text>
</comment>
<dbReference type="OrthoDB" id="1918969at2759"/>
<dbReference type="SUPFAM" id="SSF46689">
    <property type="entry name" value="Homeodomain-like"/>
    <property type="match status" value="1"/>
</dbReference>
<dbReference type="EMBL" id="JADCNL010000001">
    <property type="protein sequence ID" value="KAG0496051.1"/>
    <property type="molecule type" value="Genomic_DNA"/>
</dbReference>
<organism evidence="8 9">
    <name type="scientific">Vanilla planifolia</name>
    <name type="common">Vanilla</name>
    <dbReference type="NCBI Taxonomy" id="51239"/>
    <lineage>
        <taxon>Eukaryota</taxon>
        <taxon>Viridiplantae</taxon>
        <taxon>Streptophyta</taxon>
        <taxon>Embryophyta</taxon>
        <taxon>Tracheophyta</taxon>
        <taxon>Spermatophyta</taxon>
        <taxon>Magnoliopsida</taxon>
        <taxon>Liliopsida</taxon>
        <taxon>Asparagales</taxon>
        <taxon>Orchidaceae</taxon>
        <taxon>Vanilloideae</taxon>
        <taxon>Vanilleae</taxon>
        <taxon>Vanilla</taxon>
    </lineage>
</organism>
<keyword evidence="9" id="KW-1185">Reference proteome</keyword>
<name>A0A835RWV7_VANPL</name>
<keyword evidence="5" id="KW-0539">Nucleus</keyword>
<evidence type="ECO:0000256" key="3">
    <source>
        <dbReference type="ARBA" id="ARBA00023125"/>
    </source>
</evidence>